<evidence type="ECO:0000313" key="3">
    <source>
        <dbReference type="Proteomes" id="UP000503447"/>
    </source>
</evidence>
<feature type="region of interest" description="Disordered" evidence="1">
    <location>
        <begin position="1"/>
        <end position="166"/>
    </location>
</feature>
<protein>
    <submittedName>
        <fullName evidence="2">Uncharacterized protein</fullName>
    </submittedName>
</protein>
<sequence>MFASSRAHVASLSFSHRAGTSARFEARSDHDGRTQRTSGSGGAVPSPPFPLAPNRRVRPRGLRAELRTVDLGAGRHPPRSRARGPGVGPGGDARGAAVRGRTGGEGGSLARGVPAPRGPGRGAGRERAGAGSGSDRRGSAPQFVAGPGGGPRSRDRLGGRRGDAGRRVVGRVGTGRRRRLCPLAGPGSALHAPEPAHNAAGTRRGRVGRAGRGECRASDWATPAARRAF</sequence>
<keyword evidence="3" id="KW-1185">Reference proteome</keyword>
<gene>
    <name evidence="2" type="ORF">FTUN_7565</name>
</gene>
<proteinExistence type="predicted"/>
<name>A0A6M5Z402_9BACT</name>
<dbReference type="AlphaFoldDB" id="A0A6M5Z402"/>
<feature type="compositionally biased region" description="Basic and acidic residues" evidence="1">
    <location>
        <begin position="123"/>
        <end position="138"/>
    </location>
</feature>
<dbReference type="KEGG" id="ftj:FTUN_7565"/>
<feature type="compositionally biased region" description="Basic and acidic residues" evidence="1">
    <location>
        <begin position="152"/>
        <end position="166"/>
    </location>
</feature>
<accession>A0A6M5Z402</accession>
<organism evidence="2 3">
    <name type="scientific">Frigoriglobus tundricola</name>
    <dbReference type="NCBI Taxonomy" id="2774151"/>
    <lineage>
        <taxon>Bacteria</taxon>
        <taxon>Pseudomonadati</taxon>
        <taxon>Planctomycetota</taxon>
        <taxon>Planctomycetia</taxon>
        <taxon>Gemmatales</taxon>
        <taxon>Gemmataceae</taxon>
        <taxon>Frigoriglobus</taxon>
    </lineage>
</organism>
<dbReference type="EMBL" id="CP053452">
    <property type="protein sequence ID" value="QJW99942.1"/>
    <property type="molecule type" value="Genomic_DNA"/>
</dbReference>
<feature type="compositionally biased region" description="Basic and acidic residues" evidence="1">
    <location>
        <begin position="24"/>
        <end position="34"/>
    </location>
</feature>
<evidence type="ECO:0000256" key="1">
    <source>
        <dbReference type="SAM" id="MobiDB-lite"/>
    </source>
</evidence>
<dbReference type="Proteomes" id="UP000503447">
    <property type="component" value="Chromosome"/>
</dbReference>
<feature type="region of interest" description="Disordered" evidence="1">
    <location>
        <begin position="178"/>
        <end position="229"/>
    </location>
</feature>
<reference evidence="3" key="1">
    <citation type="submission" date="2020-05" db="EMBL/GenBank/DDBJ databases">
        <title>Frigoriglobus tundricola gen. nov., sp. nov., a psychrotolerant cellulolytic planctomycete of the family Gemmataceae with two divergent copies of 16S rRNA gene.</title>
        <authorList>
            <person name="Kulichevskaya I.S."/>
            <person name="Ivanova A.A."/>
            <person name="Naumoff D.G."/>
            <person name="Beletsky A.V."/>
            <person name="Rijpstra W.I.C."/>
            <person name="Sinninghe Damste J.S."/>
            <person name="Mardanov A.V."/>
            <person name="Ravin N.V."/>
            <person name="Dedysh S.N."/>
        </authorList>
    </citation>
    <scope>NUCLEOTIDE SEQUENCE [LARGE SCALE GENOMIC DNA]</scope>
    <source>
        <strain evidence="3">PL17</strain>
    </source>
</reference>
<evidence type="ECO:0000313" key="2">
    <source>
        <dbReference type="EMBL" id="QJW99942.1"/>
    </source>
</evidence>